<organism evidence="3 4">
    <name type="scientific">Corallococcus praedator</name>
    <dbReference type="NCBI Taxonomy" id="2316724"/>
    <lineage>
        <taxon>Bacteria</taxon>
        <taxon>Pseudomonadati</taxon>
        <taxon>Myxococcota</taxon>
        <taxon>Myxococcia</taxon>
        <taxon>Myxococcales</taxon>
        <taxon>Cystobacterineae</taxon>
        <taxon>Myxococcaceae</taxon>
        <taxon>Corallococcus</taxon>
    </lineage>
</organism>
<protein>
    <submittedName>
        <fullName evidence="3">Site-specific integrase</fullName>
    </submittedName>
</protein>
<gene>
    <name evidence="3" type="ORF">D7Y13_44430</name>
</gene>
<accession>A0ABX9Q2U3</accession>
<keyword evidence="4" id="KW-1185">Reference proteome</keyword>
<dbReference type="CDD" id="cd00397">
    <property type="entry name" value="DNA_BRE_C"/>
    <property type="match status" value="1"/>
</dbReference>
<name>A0ABX9Q2U3_9BACT</name>
<feature type="non-terminal residue" evidence="3">
    <location>
        <position position="128"/>
    </location>
</feature>
<evidence type="ECO:0000313" key="4">
    <source>
        <dbReference type="Proteomes" id="UP000278907"/>
    </source>
</evidence>
<dbReference type="InterPro" id="IPR011010">
    <property type="entry name" value="DNA_brk_join_enz"/>
</dbReference>
<evidence type="ECO:0000259" key="2">
    <source>
        <dbReference type="PROSITE" id="PS51898"/>
    </source>
</evidence>
<evidence type="ECO:0000313" key="3">
    <source>
        <dbReference type="EMBL" id="RKH76225.1"/>
    </source>
</evidence>
<dbReference type="Gene3D" id="1.10.443.10">
    <property type="entry name" value="Intergrase catalytic core"/>
    <property type="match status" value="1"/>
</dbReference>
<reference evidence="3 4" key="1">
    <citation type="submission" date="2018-09" db="EMBL/GenBank/DDBJ databases">
        <authorList>
            <person name="Livingstone P.G."/>
            <person name="Whitworth D.E."/>
        </authorList>
    </citation>
    <scope>NUCLEOTIDE SEQUENCE [LARGE SCALE GENOMIC DNA]</scope>
    <source>
        <strain evidence="3 4">CA031B</strain>
    </source>
</reference>
<dbReference type="InterPro" id="IPR013762">
    <property type="entry name" value="Integrase-like_cat_sf"/>
</dbReference>
<dbReference type="PROSITE" id="PS51898">
    <property type="entry name" value="TYR_RECOMBINASE"/>
    <property type="match status" value="1"/>
</dbReference>
<proteinExistence type="predicted"/>
<dbReference type="EMBL" id="RAWI01001348">
    <property type="protein sequence ID" value="RKH76225.1"/>
    <property type="molecule type" value="Genomic_DNA"/>
</dbReference>
<sequence length="128" mass="14325">MCVLSYADDEMKNGRSHEVELPAEVAEIILEYIKDHRPYLPGANGPYLFPGRNGGPRHHNTMREDFQKAVFKHTGLQVNPHFTRHATAMIAINQDPANLPMVSQRLGHTSTKTAADFYLANVSLPSSR</sequence>
<comment type="caution">
    <text evidence="3">The sequence shown here is derived from an EMBL/GenBank/DDBJ whole genome shotgun (WGS) entry which is preliminary data.</text>
</comment>
<dbReference type="InterPro" id="IPR002104">
    <property type="entry name" value="Integrase_catalytic"/>
</dbReference>
<feature type="domain" description="Tyr recombinase" evidence="2">
    <location>
        <begin position="1"/>
        <end position="128"/>
    </location>
</feature>
<dbReference type="Proteomes" id="UP000278907">
    <property type="component" value="Unassembled WGS sequence"/>
</dbReference>
<dbReference type="Pfam" id="PF00589">
    <property type="entry name" value="Phage_integrase"/>
    <property type="match status" value="1"/>
</dbReference>
<keyword evidence="1" id="KW-0233">DNA recombination</keyword>
<dbReference type="SUPFAM" id="SSF56349">
    <property type="entry name" value="DNA breaking-rejoining enzymes"/>
    <property type="match status" value="1"/>
</dbReference>
<evidence type="ECO:0000256" key="1">
    <source>
        <dbReference type="ARBA" id="ARBA00023172"/>
    </source>
</evidence>